<name>A0ACD1A843_9FIRM</name>
<proteinExistence type="predicted"/>
<accession>A0ACD1A843</accession>
<dbReference type="EMBL" id="CP042469">
    <property type="protein sequence ID" value="QOX62536.1"/>
    <property type="molecule type" value="Genomic_DNA"/>
</dbReference>
<evidence type="ECO:0000313" key="2">
    <source>
        <dbReference type="Proteomes" id="UP000594014"/>
    </source>
</evidence>
<protein>
    <submittedName>
        <fullName evidence="1">RluA family pseudouridine synthase</fullName>
    </submittedName>
</protein>
<sequence length="312" mass="34908">MEQESSLFQFIIEEDFKGTRLDLVLSLLIEETSRSHLQKLIEQGKVTVNGAVNNLKKYKVNTGDLVTVSVPEPVLLDVAAEDIPINIVYEDEDVLVINKPKGIVVHPAAGNYNGTLVNAILYHCKSLSSINGVIRPGIVHRIDKDTSGLLMVAKNDVAHRSLAEQLAAHSITRAYRAVVYHNFQEDEGTVDAPIGRDPNNRLRMAVNRMNGKEAVTHFKVLERFGSFTHLEARLETGRTHQIRVHMAYINHPLLGDAVYGPKKHVMGVESQMLHAKLLGFRHPRTGVYMEFDSQLPDEFKRILSKLGGTSYE</sequence>
<dbReference type="Proteomes" id="UP000594014">
    <property type="component" value="Chromosome"/>
</dbReference>
<organism evidence="1 2">
    <name type="scientific">Anoxybacterium hadale</name>
    <dbReference type="NCBI Taxonomy" id="3408580"/>
    <lineage>
        <taxon>Bacteria</taxon>
        <taxon>Bacillati</taxon>
        <taxon>Bacillota</taxon>
        <taxon>Clostridia</taxon>
        <taxon>Peptostreptococcales</taxon>
        <taxon>Anaerovoracaceae</taxon>
        <taxon>Anoxybacterium</taxon>
    </lineage>
</organism>
<gene>
    <name evidence="1" type="ORF">FRZ06_03850</name>
</gene>
<reference evidence="1" key="1">
    <citation type="submission" date="2019-08" db="EMBL/GenBank/DDBJ databases">
        <title>Genome sequence of Clostridiales bacterium MT110.</title>
        <authorList>
            <person name="Cao J."/>
        </authorList>
    </citation>
    <scope>NUCLEOTIDE SEQUENCE</scope>
    <source>
        <strain evidence="1">MT110</strain>
    </source>
</reference>
<evidence type="ECO:0000313" key="1">
    <source>
        <dbReference type="EMBL" id="QOX62536.1"/>
    </source>
</evidence>
<keyword evidence="2" id="KW-1185">Reference proteome</keyword>